<dbReference type="FunFam" id="1.10.10.2830:FF:000001">
    <property type="entry name" value="Chromosome partitioning protein ParB"/>
    <property type="match status" value="1"/>
</dbReference>
<dbReference type="InterPro" id="IPR050336">
    <property type="entry name" value="Chromosome_partition/occlusion"/>
</dbReference>
<organism evidence="5 6">
    <name type="scientific">Ruminococcus bromii</name>
    <dbReference type="NCBI Taxonomy" id="40518"/>
    <lineage>
        <taxon>Bacteria</taxon>
        <taxon>Bacillati</taxon>
        <taxon>Bacillota</taxon>
        <taxon>Clostridia</taxon>
        <taxon>Eubacteriales</taxon>
        <taxon>Oscillospiraceae</taxon>
        <taxon>Ruminococcus</taxon>
    </lineage>
</organism>
<comment type="similarity">
    <text evidence="2">Belongs to the ParB family.</text>
</comment>
<dbReference type="PANTHER" id="PTHR33375">
    <property type="entry name" value="CHROMOSOME-PARTITIONING PROTEIN PARB-RELATED"/>
    <property type="match status" value="1"/>
</dbReference>
<name>A0A2N0V0C7_9FIRM</name>
<dbReference type="GO" id="GO:0009295">
    <property type="term" value="C:nucleoid"/>
    <property type="evidence" value="ECO:0007669"/>
    <property type="project" value="UniProtKB-SubCell"/>
</dbReference>
<protein>
    <submittedName>
        <fullName evidence="5">Nucleoid occlusion protein</fullName>
    </submittedName>
</protein>
<dbReference type="GO" id="GO:0045881">
    <property type="term" value="P:positive regulation of sporulation resulting in formation of a cellular spore"/>
    <property type="evidence" value="ECO:0007669"/>
    <property type="project" value="TreeGrafter"/>
</dbReference>
<dbReference type="SUPFAM" id="SSF110849">
    <property type="entry name" value="ParB/Sulfiredoxin"/>
    <property type="match status" value="1"/>
</dbReference>
<dbReference type="InterPro" id="IPR004437">
    <property type="entry name" value="ParB/RepB/Spo0J"/>
</dbReference>
<dbReference type="CDD" id="cd16393">
    <property type="entry name" value="SPO0J_N"/>
    <property type="match status" value="1"/>
</dbReference>
<dbReference type="SMART" id="SM00470">
    <property type="entry name" value="ParB"/>
    <property type="match status" value="1"/>
</dbReference>
<dbReference type="Pfam" id="PF02195">
    <property type="entry name" value="ParB_N"/>
    <property type="match status" value="1"/>
</dbReference>
<dbReference type="SUPFAM" id="SSF109709">
    <property type="entry name" value="KorB DNA-binding domain-like"/>
    <property type="match status" value="1"/>
</dbReference>
<accession>A0A2N0V0C7</accession>
<dbReference type="NCBIfam" id="TIGR00180">
    <property type="entry name" value="parB_part"/>
    <property type="match status" value="1"/>
</dbReference>
<proteinExistence type="inferred from homology"/>
<dbReference type="PANTHER" id="PTHR33375:SF8">
    <property type="entry name" value="NUCLEOID OCCLUSION PROTEIN"/>
    <property type="match status" value="1"/>
</dbReference>
<evidence type="ECO:0000313" key="6">
    <source>
        <dbReference type="Proteomes" id="UP000233425"/>
    </source>
</evidence>
<evidence type="ECO:0000313" key="5">
    <source>
        <dbReference type="EMBL" id="PKD32669.1"/>
    </source>
</evidence>
<dbReference type="GO" id="GO:0007059">
    <property type="term" value="P:chromosome segregation"/>
    <property type="evidence" value="ECO:0007669"/>
    <property type="project" value="TreeGrafter"/>
</dbReference>
<dbReference type="InterPro" id="IPR001387">
    <property type="entry name" value="Cro/C1-type_HTH"/>
</dbReference>
<feature type="domain" description="HTH cro/C1-type" evidence="4">
    <location>
        <begin position="125"/>
        <end position="152"/>
    </location>
</feature>
<dbReference type="AlphaFoldDB" id="A0A2N0V0C7"/>
<dbReference type="PROSITE" id="PS50943">
    <property type="entry name" value="HTH_CROC1"/>
    <property type="match status" value="1"/>
</dbReference>
<dbReference type="Pfam" id="PF17762">
    <property type="entry name" value="HTH_ParB"/>
    <property type="match status" value="1"/>
</dbReference>
<evidence type="ECO:0000256" key="3">
    <source>
        <dbReference type="ARBA" id="ARBA00023125"/>
    </source>
</evidence>
<dbReference type="FunFam" id="3.90.1530.30:FF:000001">
    <property type="entry name" value="Chromosome partitioning protein ParB"/>
    <property type="match status" value="1"/>
</dbReference>
<reference evidence="5" key="1">
    <citation type="journal article" date="2018" name="Environ. Microbiol.">
        <title>Sporulation capability and amylosome conservation among diverse human colonic and rumen isolates of the keystone starch-degrader Ruminococcus bromii.</title>
        <authorList>
            <person name="Mukhopadhya I."/>
            <person name="Morais S."/>
            <person name="Laverde-Gomez J."/>
            <person name="Sheridan P.O."/>
            <person name="Walker A.W."/>
            <person name="Kelly W."/>
            <person name="Klieve A.V."/>
            <person name="Ouwerkerk D."/>
            <person name="Duncan S.H."/>
            <person name="Louis P."/>
            <person name="Koropatkin N."/>
            <person name="Cockburn D."/>
            <person name="Kibler R."/>
            <person name="Cooper P.J."/>
            <person name="Sandoval C."/>
            <person name="Crost E."/>
            <person name="Juge N."/>
            <person name="Bayer E.A."/>
            <person name="Flint H.J."/>
        </authorList>
    </citation>
    <scope>NUCLEOTIDE SEQUENCE [LARGE SCALE GENOMIC DNA]</scope>
    <source>
        <strain evidence="5">ATCC 27255</strain>
    </source>
</reference>
<evidence type="ECO:0000256" key="2">
    <source>
        <dbReference type="ARBA" id="ARBA00006295"/>
    </source>
</evidence>
<sequence>MLTDIEAMRLNFMLKNDNKVLEIPIVKIRPNKAQPRKTFDETELAALSTSISENGILQPLSVRKISAAEYELVAGERRLRASVLAGLRKVPCIVLKCSEKESAIYALLENLQRSDLGIFEEARGISKLIRRYGLTQEEAANRLGKSQSTIANKLRLLRLTYEEQEWIVNAGLTERHARALLRIEDDALRHEALSKIISENLNTSQTDELVGILINSVPKTIKSKGTSKAVIKDLRIFLNTINKAIDTMRLAGIDAQSNKKDTDNFIEYTIRIPKRHQKPDAEKTA</sequence>
<dbReference type="Gene3D" id="1.10.10.2830">
    <property type="match status" value="1"/>
</dbReference>
<keyword evidence="3" id="KW-0238">DNA-binding</keyword>
<dbReference type="InterPro" id="IPR041468">
    <property type="entry name" value="HTH_ParB/Spo0J"/>
</dbReference>
<dbReference type="InterPro" id="IPR036086">
    <property type="entry name" value="ParB/Sulfiredoxin_sf"/>
</dbReference>
<dbReference type="GO" id="GO:0003677">
    <property type="term" value="F:DNA binding"/>
    <property type="evidence" value="ECO:0007669"/>
    <property type="project" value="UniProtKB-KW"/>
</dbReference>
<dbReference type="Gene3D" id="3.90.1530.30">
    <property type="match status" value="1"/>
</dbReference>
<evidence type="ECO:0000256" key="1">
    <source>
        <dbReference type="ARBA" id="ARBA00004453"/>
    </source>
</evidence>
<comment type="subcellular location">
    <subcellularLocation>
        <location evidence="1">Cytoplasm</location>
        <location evidence="1">Nucleoid</location>
    </subcellularLocation>
</comment>
<dbReference type="EMBL" id="NNSR01000016">
    <property type="protein sequence ID" value="PKD32669.1"/>
    <property type="molecule type" value="Genomic_DNA"/>
</dbReference>
<dbReference type="GO" id="GO:0005694">
    <property type="term" value="C:chromosome"/>
    <property type="evidence" value="ECO:0007669"/>
    <property type="project" value="TreeGrafter"/>
</dbReference>
<dbReference type="InterPro" id="IPR003115">
    <property type="entry name" value="ParB_N"/>
</dbReference>
<dbReference type="Proteomes" id="UP000233425">
    <property type="component" value="Unassembled WGS sequence"/>
</dbReference>
<evidence type="ECO:0000259" key="4">
    <source>
        <dbReference type="PROSITE" id="PS50943"/>
    </source>
</evidence>
<gene>
    <name evidence="5" type="primary">noc</name>
    <name evidence="5" type="ORF">RBATCC27255_00142</name>
</gene>
<keyword evidence="6" id="KW-1185">Reference proteome</keyword>
<comment type="caution">
    <text evidence="5">The sequence shown here is derived from an EMBL/GenBank/DDBJ whole genome shotgun (WGS) entry which is preliminary data.</text>
</comment>